<name>A0AB39PAK7_9ACTN</name>
<organism evidence="2">
    <name type="scientific">Streptomyces sp. R21</name>
    <dbReference type="NCBI Taxonomy" id="3238627"/>
    <lineage>
        <taxon>Bacteria</taxon>
        <taxon>Bacillati</taxon>
        <taxon>Actinomycetota</taxon>
        <taxon>Actinomycetes</taxon>
        <taxon>Kitasatosporales</taxon>
        <taxon>Streptomycetaceae</taxon>
        <taxon>Streptomyces</taxon>
    </lineage>
</organism>
<gene>
    <name evidence="2" type="ORF">AB5J56_25270</name>
</gene>
<proteinExistence type="predicted"/>
<keyword evidence="1" id="KW-1133">Transmembrane helix</keyword>
<feature type="transmembrane region" description="Helical" evidence="1">
    <location>
        <begin position="60"/>
        <end position="85"/>
    </location>
</feature>
<feature type="transmembrane region" description="Helical" evidence="1">
    <location>
        <begin position="34"/>
        <end position="54"/>
    </location>
</feature>
<accession>A0AB39PAK7</accession>
<sequence length="218" mass="23757">MFTPTPVPGPAPTPAGPAPDATVYRLGRRRLRTGLPGTLIMVVAGPLPLVLTAAKGGGSVGSWVFGGVWLLLVGGLGVLMAWALWAGRRSLLAFDAYGVWWRPRGNRQAVLPWQSLAGVGLYWASKGDAKSGHKVMSLELCPYGDVNETDPVLKPLVVRHQPLRPGLPERRYRIAIPMYASRAWGRELAGAAYARAPQLWFGEHEQPSDYMRPLRSSR</sequence>
<keyword evidence="1" id="KW-0472">Membrane</keyword>
<dbReference type="AlphaFoldDB" id="A0AB39PAK7"/>
<reference evidence="2" key="1">
    <citation type="submission" date="2024-07" db="EMBL/GenBank/DDBJ databases">
        <authorList>
            <person name="Yu S.T."/>
        </authorList>
    </citation>
    <scope>NUCLEOTIDE SEQUENCE</scope>
    <source>
        <strain evidence="2">R21</strain>
    </source>
</reference>
<evidence type="ECO:0000313" key="2">
    <source>
        <dbReference type="EMBL" id="XDQ27805.1"/>
    </source>
</evidence>
<dbReference type="RefSeq" id="WP_369235241.1">
    <property type="nucleotide sequence ID" value="NZ_CP163435.1"/>
</dbReference>
<evidence type="ECO:0000256" key="1">
    <source>
        <dbReference type="SAM" id="Phobius"/>
    </source>
</evidence>
<dbReference type="EMBL" id="CP163435">
    <property type="protein sequence ID" value="XDQ27805.1"/>
    <property type="molecule type" value="Genomic_DNA"/>
</dbReference>
<keyword evidence="1" id="KW-0812">Transmembrane</keyword>
<protein>
    <submittedName>
        <fullName evidence="2">Uncharacterized protein</fullName>
    </submittedName>
</protein>